<feature type="transmembrane region" description="Helical" evidence="5">
    <location>
        <begin position="21"/>
        <end position="42"/>
    </location>
</feature>
<feature type="domain" description="ABC transmembrane type-2" evidence="6">
    <location>
        <begin position="106"/>
        <end position="332"/>
    </location>
</feature>
<dbReference type="STRING" id="1963862.B4O97_06635"/>
<dbReference type="InterPro" id="IPR047817">
    <property type="entry name" value="ABC2_TM_bact-type"/>
</dbReference>
<dbReference type="Pfam" id="PF12698">
    <property type="entry name" value="ABC2_membrane_3"/>
    <property type="match status" value="1"/>
</dbReference>
<accession>A0A1Y1RZK3</accession>
<evidence type="ECO:0000313" key="7">
    <source>
        <dbReference type="EMBL" id="ORC36262.1"/>
    </source>
</evidence>
<evidence type="ECO:0000259" key="6">
    <source>
        <dbReference type="PROSITE" id="PS51012"/>
    </source>
</evidence>
<sequence>MNMRKFLALLHARNMEFLRDRATLFWNLVFPLFLVFGFAFAFSGGTEYLFKAGVLGNAPKAEPFMQEEYVEFVPYDEADKAAEKLRHHQIDLLIDFDSGTYLVNRESPKGKAAEKLLLASPGSPLERREVSGKAIRYVDWLVPGIIGMNMMFSCIFGVGWVIVRYRKNGVLKRLKATPVRAIQFILAQLFSRLYIVLITAAIVYAGSNLILDFIMLGSYLDLLLVTALATLCMISFGLIFASRLKSEELADGLMNLATWPMMVFSGVFFSMEGTPQVLQWIARAFPLTHYIEAARAIMLDGAGLVQVAPNLMILALLSALFLGISALSFKWE</sequence>
<dbReference type="GO" id="GO:0016020">
    <property type="term" value="C:membrane"/>
    <property type="evidence" value="ECO:0007669"/>
    <property type="project" value="UniProtKB-SubCell"/>
</dbReference>
<evidence type="ECO:0000256" key="5">
    <source>
        <dbReference type="SAM" id="Phobius"/>
    </source>
</evidence>
<evidence type="ECO:0000256" key="3">
    <source>
        <dbReference type="ARBA" id="ARBA00022989"/>
    </source>
</evidence>
<dbReference type="EMBL" id="MWQY01000006">
    <property type="protein sequence ID" value="ORC36262.1"/>
    <property type="molecule type" value="Genomic_DNA"/>
</dbReference>
<dbReference type="InterPro" id="IPR013525">
    <property type="entry name" value="ABC2_TM"/>
</dbReference>
<comment type="caution">
    <text evidence="7">The sequence shown here is derived from an EMBL/GenBank/DDBJ whole genome shotgun (WGS) entry which is preliminary data.</text>
</comment>
<reference evidence="7 8" key="1">
    <citation type="submission" date="2017-03" db="EMBL/GenBank/DDBJ databases">
        <title>Draft Genome sequence of Marispirochaeta sp. strain JC444.</title>
        <authorList>
            <person name="Shivani Y."/>
            <person name="Subhash Y."/>
            <person name="Sasikala C."/>
            <person name="Ramana C."/>
        </authorList>
    </citation>
    <scope>NUCLEOTIDE SEQUENCE [LARGE SCALE GENOMIC DNA]</scope>
    <source>
        <strain evidence="7 8">JC444</strain>
    </source>
</reference>
<evidence type="ECO:0000256" key="2">
    <source>
        <dbReference type="ARBA" id="ARBA00022692"/>
    </source>
</evidence>
<keyword evidence="3 5" id="KW-1133">Transmembrane helix</keyword>
<feature type="transmembrane region" description="Helical" evidence="5">
    <location>
        <begin position="184"/>
        <end position="207"/>
    </location>
</feature>
<keyword evidence="2 5" id="KW-0812">Transmembrane</keyword>
<keyword evidence="4 5" id="KW-0472">Membrane</keyword>
<dbReference type="PANTHER" id="PTHR43027:SF2">
    <property type="entry name" value="TRANSPORT PERMEASE PROTEIN"/>
    <property type="match status" value="1"/>
</dbReference>
<dbReference type="OrthoDB" id="9788252at2"/>
<feature type="transmembrane region" description="Helical" evidence="5">
    <location>
        <begin position="219"/>
        <end position="241"/>
    </location>
</feature>
<name>A0A1Y1RZK3_9SPIO</name>
<dbReference type="GO" id="GO:0140359">
    <property type="term" value="F:ABC-type transporter activity"/>
    <property type="evidence" value="ECO:0007669"/>
    <property type="project" value="InterPro"/>
</dbReference>
<keyword evidence="8" id="KW-1185">Reference proteome</keyword>
<evidence type="ECO:0000256" key="1">
    <source>
        <dbReference type="ARBA" id="ARBA00004141"/>
    </source>
</evidence>
<dbReference type="AlphaFoldDB" id="A0A1Y1RZK3"/>
<comment type="subcellular location">
    <subcellularLocation>
        <location evidence="1">Membrane</location>
        <topology evidence="1">Multi-pass membrane protein</topology>
    </subcellularLocation>
</comment>
<feature type="transmembrane region" description="Helical" evidence="5">
    <location>
        <begin position="140"/>
        <end position="163"/>
    </location>
</feature>
<dbReference type="Proteomes" id="UP000192343">
    <property type="component" value="Unassembled WGS sequence"/>
</dbReference>
<dbReference type="PANTHER" id="PTHR43027">
    <property type="entry name" value="DOXORUBICIN RESISTANCE ABC TRANSPORTER PERMEASE PROTEIN DRRC-RELATED"/>
    <property type="match status" value="1"/>
</dbReference>
<evidence type="ECO:0000256" key="4">
    <source>
        <dbReference type="ARBA" id="ARBA00023136"/>
    </source>
</evidence>
<protein>
    <submittedName>
        <fullName evidence="7">ABC transporter permease</fullName>
    </submittedName>
</protein>
<organism evidence="7 8">
    <name type="scientific">Marispirochaeta aestuarii</name>
    <dbReference type="NCBI Taxonomy" id="1963862"/>
    <lineage>
        <taxon>Bacteria</taxon>
        <taxon>Pseudomonadati</taxon>
        <taxon>Spirochaetota</taxon>
        <taxon>Spirochaetia</taxon>
        <taxon>Spirochaetales</taxon>
        <taxon>Spirochaetaceae</taxon>
        <taxon>Marispirochaeta</taxon>
    </lineage>
</organism>
<evidence type="ECO:0000313" key="8">
    <source>
        <dbReference type="Proteomes" id="UP000192343"/>
    </source>
</evidence>
<feature type="transmembrane region" description="Helical" evidence="5">
    <location>
        <begin position="307"/>
        <end position="329"/>
    </location>
</feature>
<feature type="transmembrane region" description="Helical" evidence="5">
    <location>
        <begin position="253"/>
        <end position="271"/>
    </location>
</feature>
<dbReference type="PROSITE" id="PS51012">
    <property type="entry name" value="ABC_TM2"/>
    <property type="match status" value="1"/>
</dbReference>
<dbReference type="InterPro" id="IPR052902">
    <property type="entry name" value="ABC-2_transporter"/>
</dbReference>
<proteinExistence type="predicted"/>
<gene>
    <name evidence="7" type="ORF">B4O97_06635</name>
</gene>